<gene>
    <name evidence="1" type="ORF">LCGC14_0367230</name>
</gene>
<accession>A0A0F9TP62</accession>
<reference evidence="1" key="1">
    <citation type="journal article" date="2015" name="Nature">
        <title>Complex archaea that bridge the gap between prokaryotes and eukaryotes.</title>
        <authorList>
            <person name="Spang A."/>
            <person name="Saw J.H."/>
            <person name="Jorgensen S.L."/>
            <person name="Zaremba-Niedzwiedzka K."/>
            <person name="Martijn J."/>
            <person name="Lind A.E."/>
            <person name="van Eijk R."/>
            <person name="Schleper C."/>
            <person name="Guy L."/>
            <person name="Ettema T.J."/>
        </authorList>
    </citation>
    <scope>NUCLEOTIDE SEQUENCE</scope>
</reference>
<sequence length="212" mass="21712">MRPVIQSRQLDAADPNGIALDQQLGAAGDLTLNGAFVTAGVAQLDVQRQVEFESAGNISGTNFTVTGTDEQGRIISETIAGPNAGTAATSLDFITVTQIAADAAFASDVEVGTNALGGSIPIPIDQGVTPTNIGLGVTGFVVAVDVTVQHTFDDIWSDNPSSLHTWFDHPTLVNVVANGDGNLAFPPRAVRLFTNSGIGTAELTLVQAGIGA</sequence>
<dbReference type="AlphaFoldDB" id="A0A0F9TP62"/>
<dbReference type="EMBL" id="LAZR01000290">
    <property type="protein sequence ID" value="KKN76752.1"/>
    <property type="molecule type" value="Genomic_DNA"/>
</dbReference>
<organism evidence="1">
    <name type="scientific">marine sediment metagenome</name>
    <dbReference type="NCBI Taxonomy" id="412755"/>
    <lineage>
        <taxon>unclassified sequences</taxon>
        <taxon>metagenomes</taxon>
        <taxon>ecological metagenomes</taxon>
    </lineage>
</organism>
<comment type="caution">
    <text evidence="1">The sequence shown here is derived from an EMBL/GenBank/DDBJ whole genome shotgun (WGS) entry which is preliminary data.</text>
</comment>
<protein>
    <submittedName>
        <fullName evidence="1">Uncharacterized protein</fullName>
    </submittedName>
</protein>
<name>A0A0F9TP62_9ZZZZ</name>
<proteinExistence type="predicted"/>
<evidence type="ECO:0000313" key="1">
    <source>
        <dbReference type="EMBL" id="KKN76752.1"/>
    </source>
</evidence>